<name>A0ACB0L2Q0_TRIPR</name>
<evidence type="ECO:0000313" key="2">
    <source>
        <dbReference type="Proteomes" id="UP001177021"/>
    </source>
</evidence>
<proteinExistence type="predicted"/>
<dbReference type="EMBL" id="CASHSV030000409">
    <property type="protein sequence ID" value="CAJ2663581.1"/>
    <property type="molecule type" value="Genomic_DNA"/>
</dbReference>
<sequence>MSTSQSHKKHDVFISFRGEDTRKTFIVHLHHALKKENIDVFVDNNLKTGDEVWDSLVEAIKDSHMSLVVFSKTYATSKWCLNELLKILEYRKLQDQVVIPVFYNIDPSHVRYQKDSYEIAFGKYERESRNDEYLKKKVSDWKKALHDAAGISGWDSSHFSGDDASLIENVVTDVWKKLNLMYPKNVKGIQIDENCKQVESLFEKHSRIGIWGMGGIGKTTIARVMFSKHFAQYDSVCFMEKVNEQVEKLGLTQVRNKILSELLNRQITTSICYGDTFIKKRIGGRKVFIVLDDVGNTTQLEYLCGELDDLGANSRLIFTTRDRHALRGRVDKIHKVTNWSLQDSLNFFIVEAFKQSHPKKGYESVLEQAVAYAGGFPLALKLLASHFYSRSPTFWESELNYLKNKEECFDEIQQVLQVSYNGLKNQERKIFLDIAFFFEGEDKDFATKILHASGFNASNGIEILEDKALITISNTNRLQMHDLLQKMAFDIVGNDQRLKHSRLRDIEQIRYVLENNKGADFVEGIQFDLSQKENLCVRADTFNMMVNLRFLRFYVPLGEERLTTLSESDQGIMRFPDKLTYLEWNGYRLKSLPDPFCAKFLVEIRLPHSNVEYLWHGMQELTNLEAIDLSECKHLINLPDLSQASKLKWLYLSGCESLCEIQPSIFSKDTLVTLLLDKCTKLKSLKSEKHLRSLQKINVNGCSSLKEFSMSSDSIESLDLSNTGVEILHSSISGMSKLGWLNLEGLKLSNLPNELSCLELLSELVLSNCDIVTKSKLEGIFDGLRSLKTLYLKHCVNLLELPTNIDSLSSLYELRLDGSSVEMLPSSIKFLSQLEILCLNNCIKLHSLPELPLEIKEIHAENCTSLVTVSSLKTFSEQMKGKKKYISFKNDMMMNSNQPSFDWVVKDVILTMKNAALQNILVRQHNLDADSYNYNSAVVCLPESKVPRQFKFKISDSKITIGFPDIYHSLGFIFSVVISSSNRMKNEQGSGAKIQCKCYDEDGTRVGLVSEWYSEPITNLNMDHVFMWYDPYHSDSILDKDKKMLSFEFNLTTDMSDNDGFFSLKECGVCPIFSSKLPRLLSSI</sequence>
<organism evidence="1 2">
    <name type="scientific">Trifolium pratense</name>
    <name type="common">Red clover</name>
    <dbReference type="NCBI Taxonomy" id="57577"/>
    <lineage>
        <taxon>Eukaryota</taxon>
        <taxon>Viridiplantae</taxon>
        <taxon>Streptophyta</taxon>
        <taxon>Embryophyta</taxon>
        <taxon>Tracheophyta</taxon>
        <taxon>Spermatophyta</taxon>
        <taxon>Magnoliopsida</taxon>
        <taxon>eudicotyledons</taxon>
        <taxon>Gunneridae</taxon>
        <taxon>Pentapetalae</taxon>
        <taxon>rosids</taxon>
        <taxon>fabids</taxon>
        <taxon>Fabales</taxon>
        <taxon>Fabaceae</taxon>
        <taxon>Papilionoideae</taxon>
        <taxon>50 kb inversion clade</taxon>
        <taxon>NPAAA clade</taxon>
        <taxon>Hologalegina</taxon>
        <taxon>IRL clade</taxon>
        <taxon>Trifolieae</taxon>
        <taxon>Trifolium</taxon>
    </lineage>
</organism>
<evidence type="ECO:0000313" key="1">
    <source>
        <dbReference type="EMBL" id="CAJ2663581.1"/>
    </source>
</evidence>
<reference evidence="1" key="1">
    <citation type="submission" date="2023-10" db="EMBL/GenBank/DDBJ databases">
        <authorList>
            <person name="Rodriguez Cubillos JULIANA M."/>
            <person name="De Vega J."/>
        </authorList>
    </citation>
    <scope>NUCLEOTIDE SEQUENCE</scope>
</reference>
<keyword evidence="2" id="KW-1185">Reference proteome</keyword>
<accession>A0ACB0L2Q0</accession>
<dbReference type="Proteomes" id="UP001177021">
    <property type="component" value="Unassembled WGS sequence"/>
</dbReference>
<comment type="caution">
    <text evidence="1">The sequence shown here is derived from an EMBL/GenBank/DDBJ whole genome shotgun (WGS) entry which is preliminary data.</text>
</comment>
<protein>
    <submittedName>
        <fullName evidence="1">Uncharacterized protein</fullName>
    </submittedName>
</protein>
<gene>
    <name evidence="1" type="ORF">MILVUS5_LOCUS28977</name>
</gene>